<dbReference type="PANTHER" id="PTHR31236:SF41">
    <property type="entry name" value="BURP DOMAIN PROTEIN USPL1"/>
    <property type="match status" value="1"/>
</dbReference>
<accession>A0AAN8UJG7</accession>
<protein>
    <submittedName>
        <fullName evidence="4">BURP domain</fullName>
    </submittedName>
</protein>
<evidence type="ECO:0000313" key="5">
    <source>
        <dbReference type="Proteomes" id="UP001370490"/>
    </source>
</evidence>
<evidence type="ECO:0000256" key="2">
    <source>
        <dbReference type="SAM" id="Phobius"/>
    </source>
</evidence>
<proteinExistence type="predicted"/>
<dbReference type="InterPro" id="IPR004873">
    <property type="entry name" value="BURP_dom"/>
</dbReference>
<dbReference type="SMART" id="SM01045">
    <property type="entry name" value="BURP"/>
    <property type="match status" value="1"/>
</dbReference>
<keyword evidence="2" id="KW-0812">Transmembrane</keyword>
<dbReference type="InterPro" id="IPR044816">
    <property type="entry name" value="BURP"/>
</dbReference>
<dbReference type="AlphaFoldDB" id="A0AAN8UJG7"/>
<reference evidence="4 5" key="1">
    <citation type="submission" date="2023-12" db="EMBL/GenBank/DDBJ databases">
        <title>A high-quality genome assembly for Dillenia turbinata (Dilleniales).</title>
        <authorList>
            <person name="Chanderbali A."/>
        </authorList>
    </citation>
    <scope>NUCLEOTIDE SEQUENCE [LARGE SCALE GENOMIC DNA]</scope>
    <source>
        <strain evidence="4">LSX21</strain>
        <tissue evidence="4">Leaf</tissue>
    </source>
</reference>
<feature type="transmembrane region" description="Helical" evidence="2">
    <location>
        <begin position="53"/>
        <end position="75"/>
    </location>
</feature>
<evidence type="ECO:0000313" key="4">
    <source>
        <dbReference type="EMBL" id="KAK6916555.1"/>
    </source>
</evidence>
<dbReference type="Pfam" id="PF03181">
    <property type="entry name" value="BURP"/>
    <property type="match status" value="1"/>
</dbReference>
<comment type="caution">
    <text evidence="4">The sequence shown here is derived from an EMBL/GenBank/DDBJ whole genome shotgun (WGS) entry which is preliminary data.</text>
</comment>
<dbReference type="EMBL" id="JBAMMX010000024">
    <property type="protein sequence ID" value="KAK6916555.1"/>
    <property type="molecule type" value="Genomic_DNA"/>
</dbReference>
<evidence type="ECO:0000256" key="1">
    <source>
        <dbReference type="SAM" id="MobiDB-lite"/>
    </source>
</evidence>
<gene>
    <name evidence="4" type="ORF">RJ641_019416</name>
</gene>
<evidence type="ECO:0000259" key="3">
    <source>
        <dbReference type="PROSITE" id="PS51277"/>
    </source>
</evidence>
<dbReference type="PANTHER" id="PTHR31236">
    <property type="entry name" value="BURP DOMAIN PROTEIN USPL1-LIKE"/>
    <property type="match status" value="1"/>
</dbReference>
<name>A0AAN8UJG7_9MAGN</name>
<sequence length="352" mass="40192">MRFKGCWNVENQLQMNKVKENRKQEYGKMQVHKSEGEDNKGGRDSKKKREMEFRFAFCSVIFYLSVMMCASDVGARMHHSKQHIIDRHLVIGGKYKHDDDDHRASIHESHVHDHTSSHMNPVDPSTQIFFNLKDLQFGNKIPVYFPMKDLSASPHFLTREKADSIPFSSSQLSYLLDLFSFPQGSPQAKAVEDTLSHCERQPLEGETKFCATSLESMLDSAHKILGLESQLKVLTTTHLTKSSKTKLAQNYTILKEPKEILAPKIIGCHPVPYPFAVFYCHCQESDNKLFEVSLGGENGDRLKALAICHMDTSKWDGDHVAFRLLQIEPGTYPVCHFFPEDNLVWVQSGFLN</sequence>
<keyword evidence="2" id="KW-0472">Membrane</keyword>
<organism evidence="4 5">
    <name type="scientific">Dillenia turbinata</name>
    <dbReference type="NCBI Taxonomy" id="194707"/>
    <lineage>
        <taxon>Eukaryota</taxon>
        <taxon>Viridiplantae</taxon>
        <taxon>Streptophyta</taxon>
        <taxon>Embryophyta</taxon>
        <taxon>Tracheophyta</taxon>
        <taxon>Spermatophyta</taxon>
        <taxon>Magnoliopsida</taxon>
        <taxon>eudicotyledons</taxon>
        <taxon>Gunneridae</taxon>
        <taxon>Pentapetalae</taxon>
        <taxon>Dilleniales</taxon>
        <taxon>Dilleniaceae</taxon>
        <taxon>Dillenia</taxon>
    </lineage>
</organism>
<feature type="domain" description="BURP" evidence="3">
    <location>
        <begin position="129"/>
        <end position="348"/>
    </location>
</feature>
<dbReference type="PROSITE" id="PS51277">
    <property type="entry name" value="BURP"/>
    <property type="match status" value="1"/>
</dbReference>
<feature type="region of interest" description="Disordered" evidence="1">
    <location>
        <begin position="18"/>
        <end position="45"/>
    </location>
</feature>
<keyword evidence="5" id="KW-1185">Reference proteome</keyword>
<dbReference type="Proteomes" id="UP001370490">
    <property type="component" value="Unassembled WGS sequence"/>
</dbReference>
<keyword evidence="2" id="KW-1133">Transmembrane helix</keyword>